<dbReference type="RefSeq" id="WP_251593865.1">
    <property type="nucleotide sequence ID" value="NZ_JAMLJI010000003.1"/>
</dbReference>
<dbReference type="NCBIfam" id="TIGR00052">
    <property type="entry name" value="nudix-type nucleoside diphosphatase, YffH/AdpP family"/>
    <property type="match status" value="1"/>
</dbReference>
<gene>
    <name evidence="14" type="ORF">QC825_13005</name>
</gene>
<dbReference type="CDD" id="cd24155">
    <property type="entry name" value="NUDIX_ADPRase"/>
    <property type="match status" value="1"/>
</dbReference>
<dbReference type="Pfam" id="PF00293">
    <property type="entry name" value="NUDIX"/>
    <property type="match status" value="1"/>
</dbReference>
<evidence type="ECO:0000259" key="13">
    <source>
        <dbReference type="PROSITE" id="PS51462"/>
    </source>
</evidence>
<dbReference type="EMBL" id="JARWAO010000007">
    <property type="protein sequence ID" value="MDR5896989.1"/>
    <property type="molecule type" value="Genomic_DNA"/>
</dbReference>
<evidence type="ECO:0000256" key="4">
    <source>
        <dbReference type="ARBA" id="ARBA00013297"/>
    </source>
</evidence>
<protein>
    <recommendedName>
        <fullName evidence="4">ADP-ribose pyrophosphatase</fullName>
        <ecNumber evidence="3">3.6.1.13</ecNumber>
    </recommendedName>
    <alternativeName>
        <fullName evidence="9">ADP-ribose diphosphatase</fullName>
    </alternativeName>
    <alternativeName>
        <fullName evidence="11">ADP-ribose phosphohydrolase</fullName>
    </alternativeName>
    <alternativeName>
        <fullName evidence="10">Adenosine diphosphoribose pyrophosphatase</fullName>
    </alternativeName>
</protein>
<dbReference type="PANTHER" id="PTHR11839">
    <property type="entry name" value="UDP/ADP-SUGAR PYROPHOSPHATASE"/>
    <property type="match status" value="1"/>
</dbReference>
<evidence type="ECO:0000256" key="5">
    <source>
        <dbReference type="ARBA" id="ARBA00022723"/>
    </source>
</evidence>
<dbReference type="PROSITE" id="PS51462">
    <property type="entry name" value="NUDIX"/>
    <property type="match status" value="1"/>
</dbReference>
<accession>A0ABU1GY59</accession>
<evidence type="ECO:0000313" key="14">
    <source>
        <dbReference type="EMBL" id="MDR5896989.1"/>
    </source>
</evidence>
<evidence type="ECO:0000256" key="8">
    <source>
        <dbReference type="ARBA" id="ARBA00025164"/>
    </source>
</evidence>
<organism evidence="14 15">
    <name type="scientific">Larsenimonas suaedae</name>
    <dbReference type="NCBI Taxonomy" id="1851019"/>
    <lineage>
        <taxon>Bacteria</taxon>
        <taxon>Pseudomonadati</taxon>
        <taxon>Pseudomonadota</taxon>
        <taxon>Gammaproteobacteria</taxon>
        <taxon>Oceanospirillales</taxon>
        <taxon>Halomonadaceae</taxon>
        <taxon>Larsenimonas</taxon>
    </lineage>
</organism>
<comment type="similarity">
    <text evidence="2">Belongs to the Nudix hydrolase family. NudF subfamily.</text>
</comment>
<keyword evidence="7" id="KW-0460">Magnesium</keyword>
<dbReference type="InterPro" id="IPR000086">
    <property type="entry name" value="NUDIX_hydrolase_dom"/>
</dbReference>
<sequence>MSESTTYMPRFDQSDVDVVDFDVMQEGFFSLERRRFRHARFDGGMSPEVTREVHVRHDAVGVILYDPVQDSIVMVEQCRAGALDDEVSPWLIEPVAGLVDKSEESLEATARREAEEEAGCQVEDLITLYSYYPSPGACTEKVTLFCALVDSTQLGGVHGLDEENEDIQVHVIAFPTAWEMLMAGRMNNAMAIIGMQWLSKERASLRARRNR</sequence>
<evidence type="ECO:0000256" key="1">
    <source>
        <dbReference type="ARBA" id="ARBA00001946"/>
    </source>
</evidence>
<feature type="domain" description="Nudix hydrolase" evidence="13">
    <location>
        <begin position="55"/>
        <end position="194"/>
    </location>
</feature>
<dbReference type="InterPro" id="IPR015797">
    <property type="entry name" value="NUDIX_hydrolase-like_dom_sf"/>
</dbReference>
<keyword evidence="5" id="KW-0479">Metal-binding</keyword>
<evidence type="ECO:0000256" key="7">
    <source>
        <dbReference type="ARBA" id="ARBA00022842"/>
    </source>
</evidence>
<dbReference type="Gene3D" id="3.90.79.10">
    <property type="entry name" value="Nucleoside Triphosphate Pyrophosphohydrolase"/>
    <property type="match status" value="1"/>
</dbReference>
<evidence type="ECO:0000256" key="3">
    <source>
        <dbReference type="ARBA" id="ARBA00012453"/>
    </source>
</evidence>
<evidence type="ECO:0000313" key="15">
    <source>
        <dbReference type="Proteomes" id="UP001269375"/>
    </source>
</evidence>
<dbReference type="PANTHER" id="PTHR11839:SF5">
    <property type="entry name" value="ADP-RIBOSE PYROPHOSPHATASE"/>
    <property type="match status" value="1"/>
</dbReference>
<evidence type="ECO:0000256" key="10">
    <source>
        <dbReference type="ARBA" id="ARBA00030308"/>
    </source>
</evidence>
<dbReference type="EC" id="3.6.1.13" evidence="3"/>
<evidence type="ECO:0000256" key="12">
    <source>
        <dbReference type="ARBA" id="ARBA00049546"/>
    </source>
</evidence>
<comment type="caution">
    <text evidence="14">The sequence shown here is derived from an EMBL/GenBank/DDBJ whole genome shotgun (WGS) entry which is preliminary data.</text>
</comment>
<evidence type="ECO:0000256" key="11">
    <source>
        <dbReference type="ARBA" id="ARBA00033056"/>
    </source>
</evidence>
<keyword evidence="15" id="KW-1185">Reference proteome</keyword>
<dbReference type="Proteomes" id="UP001269375">
    <property type="component" value="Unassembled WGS sequence"/>
</dbReference>
<reference evidence="14 15" key="1">
    <citation type="submission" date="2023-04" db="EMBL/GenBank/DDBJ databases">
        <title>A long-awaited taxogenomic arrangement of the family Halomonadaceae.</title>
        <authorList>
            <person name="De La Haba R."/>
            <person name="Chuvochina M."/>
            <person name="Wittouck S."/>
            <person name="Arahal D.R."/>
            <person name="Sanchez-Porro C."/>
            <person name="Hugenholtz P."/>
            <person name="Ventosa A."/>
        </authorList>
    </citation>
    <scope>NUCLEOTIDE SEQUENCE [LARGE SCALE GENOMIC DNA]</scope>
    <source>
        <strain evidence="14 15">DSM 22428</strain>
    </source>
</reference>
<dbReference type="InterPro" id="IPR004385">
    <property type="entry name" value="NDP_pyrophosphatase"/>
</dbReference>
<proteinExistence type="inferred from homology"/>
<comment type="function">
    <text evidence="8">Acts on ADP-mannose and ADP-glucose as well as ADP-ribose. Prevents glycogen biosynthesis. The reaction catalyzed by this enzyme is a limiting step of the gluconeogenic process.</text>
</comment>
<comment type="catalytic activity">
    <reaction evidence="12">
        <text>ADP-D-ribose + H2O = D-ribose 5-phosphate + AMP + 2 H(+)</text>
        <dbReference type="Rhea" id="RHEA:10412"/>
        <dbReference type="ChEBI" id="CHEBI:15377"/>
        <dbReference type="ChEBI" id="CHEBI:15378"/>
        <dbReference type="ChEBI" id="CHEBI:57967"/>
        <dbReference type="ChEBI" id="CHEBI:78346"/>
        <dbReference type="ChEBI" id="CHEBI:456215"/>
        <dbReference type="EC" id="3.6.1.13"/>
    </reaction>
</comment>
<evidence type="ECO:0000256" key="2">
    <source>
        <dbReference type="ARBA" id="ARBA00007482"/>
    </source>
</evidence>
<dbReference type="SUPFAM" id="SSF55811">
    <property type="entry name" value="Nudix"/>
    <property type="match status" value="1"/>
</dbReference>
<name>A0ABU1GY59_9GAMM</name>
<keyword evidence="6" id="KW-0378">Hydrolase</keyword>
<comment type="cofactor">
    <cofactor evidence="1">
        <name>Mg(2+)</name>
        <dbReference type="ChEBI" id="CHEBI:18420"/>
    </cofactor>
</comment>
<evidence type="ECO:0000256" key="6">
    <source>
        <dbReference type="ARBA" id="ARBA00022801"/>
    </source>
</evidence>
<evidence type="ECO:0000256" key="9">
    <source>
        <dbReference type="ARBA" id="ARBA00030162"/>
    </source>
</evidence>